<gene>
    <name evidence="1" type="ORF">SAMN06269173_103388</name>
</gene>
<sequence length="1450" mass="165203">MPMPTNYSWQRRWLPLTAEQANENYPYEFESSGYAVATKLGPGLTSVPVGTPLDELRDGPQCVILLGEPGIGKSNEWQKQQDAIGRECNHLFLNLGSFTSEETLYREIIDSPEVSAWKTANYEYTLTIWFDSLDEGLLHISRLQEGIIRILRRLPTERLRLRITCRNAIWPSAFSESLHRLWGMPAHPTREQFSIMLLGPLTQQQIMLAAEQEGFDSELFLRAIAQVEAQPLASSPVTLQLLIKLFRVHQPGFGISDTDGRAGLYELGCRELCEGPDRGREEKHRHDSRERLLLAGYLAFLAVFSNRRQIHIDPVSGVLGSNELDPHAAGAGQTTEWKGIQATISPARIRDLLANTALFTDLGNGCMVWTHQSYAEFLAAWYLNLTGITTGNLRALFRSSADPQGGIVPALRETAAWLAEIQPVFWQELLELDPGALIQSDMRRLSVEQRAAVVTRLIRWLDKLAFPPYRDNYERSFMHQLRHPGLAKQLTAVLANPEANGATLRFAIDVAITCKVDELAPLLIQNALDVALPFQTRSRALSILRAIADDDISQALRPLRLDIPTGDYQDDFRGYLLQILWPHHLSADELLPLLTQEKDDHYGGSYRMFLYGLEKEDISFSSDSVLKSLQWLIENTPLLDYQHAREAFWNKISRLVWQRAWQLIGEPGILDALAELFIVADKHHQPFSIEGASYADRISLLLKIAGLKNRPNPTCVIFNFHHQANLLSQDEWEGVHALLSGPLSAAARKWLTRVLMYLMGQPAPHGPDPVYSRRYNLLHEAARKFKSSRQAFEPWCEPVDSETEDSKKQKGYALDARKRDRKKLRKKLIRRKQVLRSIRRRRQYVFKTTVKGSDATFSEWHNLLHYISSEKTISGFIAHNDISHAKHWKKLTDEQRISLVDMACAIVLRYPIPPTQSYSLGRGVNNFAISLYRALLLAESQRPAFVESLPLQFWEEWATFIVKLEEFSGDDKKYALARKAWEKYPSAIELALFLKADAYDDSIDKSGFYEFKDWYNALPDSRFSALLLTAIENGIWREDLSASILVDMLSVSYQPAWEVAQQLLPDPAEAYSVTVARPRLAEVVYSWLLFNNRAPRQNTWLHWEKLSAQLSIAATVINRSVNHPSPSEFQHLVALEEEQLCTIILWLTYAFELAPADIDDWKDNSPKGKYASLRTAAAAELASRGTQSAWNTLQQLAEQMHAPYWLRIRLDQVRENLRRNAWQPALPDELIELGRDAGRRWLGTATDLQQLVLESLSRFQTDLHGELVAAEQLWTPDKKAATATHVVRDENFLSNTIRRYLVQDLQRSDILIKREVEIRPSVGPATGQRTDIFVEAFSIDDKGNRVDVLTVVVEVKLSKNDEVPTALPDQLIPYLADQKYKHGIYLVGWHYGQYSKRPPRHKPLAELHSLLQKQTTAANSQYTLRSLILDIRLPSDSGRLPSESEFFRPI</sequence>
<protein>
    <submittedName>
        <fullName evidence="1">Uncharacterized protein</fullName>
    </submittedName>
</protein>
<accession>A0A238X242</accession>
<organism evidence="1 2">
    <name type="scientific">Hymenobacter mucosus</name>
    <dbReference type="NCBI Taxonomy" id="1411120"/>
    <lineage>
        <taxon>Bacteria</taxon>
        <taxon>Pseudomonadati</taxon>
        <taxon>Bacteroidota</taxon>
        <taxon>Cytophagia</taxon>
        <taxon>Cytophagales</taxon>
        <taxon>Hymenobacteraceae</taxon>
        <taxon>Hymenobacter</taxon>
    </lineage>
</organism>
<dbReference type="Proteomes" id="UP000198310">
    <property type="component" value="Unassembled WGS sequence"/>
</dbReference>
<evidence type="ECO:0000313" key="1">
    <source>
        <dbReference type="EMBL" id="SNR52802.1"/>
    </source>
</evidence>
<proteinExistence type="predicted"/>
<reference evidence="2" key="1">
    <citation type="submission" date="2017-06" db="EMBL/GenBank/DDBJ databases">
        <authorList>
            <person name="Varghese N."/>
            <person name="Submissions S."/>
        </authorList>
    </citation>
    <scope>NUCLEOTIDE SEQUENCE [LARGE SCALE GENOMIC DNA]</scope>
    <source>
        <strain evidence="2">DSM 28041</strain>
    </source>
</reference>
<keyword evidence="2" id="KW-1185">Reference proteome</keyword>
<dbReference type="EMBL" id="FZNS01000003">
    <property type="protein sequence ID" value="SNR52802.1"/>
    <property type="molecule type" value="Genomic_DNA"/>
</dbReference>
<name>A0A238X242_9BACT</name>
<evidence type="ECO:0000313" key="2">
    <source>
        <dbReference type="Proteomes" id="UP000198310"/>
    </source>
</evidence>